<keyword evidence="1" id="KW-0812">Transmembrane</keyword>
<evidence type="ECO:0000256" key="1">
    <source>
        <dbReference type="SAM" id="Phobius"/>
    </source>
</evidence>
<protein>
    <submittedName>
        <fullName evidence="2">Uncharacterized protein</fullName>
    </submittedName>
</protein>
<keyword evidence="1" id="KW-1133">Transmembrane helix</keyword>
<dbReference type="EMBL" id="OQ845957">
    <property type="protein sequence ID" value="WMU95574.1"/>
    <property type="molecule type" value="Genomic_DNA"/>
</dbReference>
<name>A0AA51YF25_9CAUD</name>
<organism evidence="2 3">
    <name type="scientific">Escherichia phage pEC-M719-6WT.1</name>
    <dbReference type="NCBI Taxonomy" id="3056220"/>
    <lineage>
        <taxon>Viruses</taxon>
        <taxon>Duplodnaviria</taxon>
        <taxon>Heunggongvirae</taxon>
        <taxon>Uroviricota</taxon>
        <taxon>Caudoviricetes</taxon>
        <taxon>Andersonviridae</taxon>
        <taxon>Ounavirinae</taxon>
        <taxon>Mooglevirus</taxon>
        <taxon>Mooglevirus M7196WT1</taxon>
    </lineage>
</organism>
<evidence type="ECO:0000313" key="2">
    <source>
        <dbReference type="EMBL" id="WMU95574.1"/>
    </source>
</evidence>
<evidence type="ECO:0000313" key="3">
    <source>
        <dbReference type="Proteomes" id="UP001268809"/>
    </source>
</evidence>
<keyword evidence="3" id="KW-1185">Reference proteome</keyword>
<keyword evidence="1" id="KW-0472">Membrane</keyword>
<proteinExistence type="predicted"/>
<sequence>MIKVIKIIPSLVMLIVGVGIILMLCPAFWPFIL</sequence>
<reference evidence="2 3" key="1">
    <citation type="submission" date="2023-04" db="EMBL/GenBank/DDBJ databases">
        <authorList>
            <person name="Wang C."/>
            <person name="Guo Z."/>
            <person name="Wang M."/>
            <person name="Wang X."/>
            <person name="Ji F."/>
            <person name="Zhao J."/>
            <person name="Zeng J."/>
            <person name="Zuo J."/>
        </authorList>
    </citation>
    <scope>NUCLEOTIDE SEQUENCE [LARGE SCALE GENOMIC DNA]</scope>
</reference>
<feature type="transmembrane region" description="Helical" evidence="1">
    <location>
        <begin position="12"/>
        <end position="32"/>
    </location>
</feature>
<dbReference type="Proteomes" id="UP001268809">
    <property type="component" value="Segment"/>
</dbReference>
<accession>A0AA51YF25</accession>